<accession>A0A5J5B9L7</accession>
<dbReference type="GO" id="GO:0016020">
    <property type="term" value="C:membrane"/>
    <property type="evidence" value="ECO:0007669"/>
    <property type="project" value="TreeGrafter"/>
</dbReference>
<dbReference type="PANTHER" id="PTHR48055:SF57">
    <property type="entry name" value="PROTEIN KINASE DOMAIN-CONTAINING PROTEIN"/>
    <property type="match status" value="1"/>
</dbReference>
<evidence type="ECO:0000259" key="1">
    <source>
        <dbReference type="PROSITE" id="PS50011"/>
    </source>
</evidence>
<organism evidence="2 3">
    <name type="scientific">Nyssa sinensis</name>
    <dbReference type="NCBI Taxonomy" id="561372"/>
    <lineage>
        <taxon>Eukaryota</taxon>
        <taxon>Viridiplantae</taxon>
        <taxon>Streptophyta</taxon>
        <taxon>Embryophyta</taxon>
        <taxon>Tracheophyta</taxon>
        <taxon>Spermatophyta</taxon>
        <taxon>Magnoliopsida</taxon>
        <taxon>eudicotyledons</taxon>
        <taxon>Gunneridae</taxon>
        <taxon>Pentapetalae</taxon>
        <taxon>asterids</taxon>
        <taxon>Cornales</taxon>
        <taxon>Nyssaceae</taxon>
        <taxon>Nyssa</taxon>
    </lineage>
</organism>
<dbReference type="Pfam" id="PF07714">
    <property type="entry name" value="PK_Tyr_Ser-Thr"/>
    <property type="match status" value="1"/>
</dbReference>
<sequence length="161" mass="17974">MRLCGLPKHHSDSVAVKGTIGYVAPEYGMGDMVSTQGDVYSFGILLLEMFTSKKPTDDAFKDDLSLHNYVKSYMADNVMEIVDPYILLKHGTSNKRGLYKERFGPRLNNIDGGTAKDELSKVYVTLPSSSPTVIVVVPPFHQPFFLCFETFFPIILVVFVV</sequence>
<dbReference type="Proteomes" id="UP000325577">
    <property type="component" value="Linkage Group LG15"/>
</dbReference>
<keyword evidence="3" id="KW-1185">Reference proteome</keyword>
<dbReference type="GO" id="GO:0004672">
    <property type="term" value="F:protein kinase activity"/>
    <property type="evidence" value="ECO:0007669"/>
    <property type="project" value="InterPro"/>
</dbReference>
<name>A0A5J5B9L7_9ASTE</name>
<dbReference type="PROSITE" id="PS50011">
    <property type="entry name" value="PROTEIN_KINASE_DOM"/>
    <property type="match status" value="1"/>
</dbReference>
<evidence type="ECO:0000313" key="3">
    <source>
        <dbReference type="Proteomes" id="UP000325577"/>
    </source>
</evidence>
<feature type="domain" description="Protein kinase" evidence="1">
    <location>
        <begin position="1"/>
        <end position="145"/>
    </location>
</feature>
<dbReference type="EMBL" id="CM018038">
    <property type="protein sequence ID" value="KAA8538642.1"/>
    <property type="molecule type" value="Genomic_DNA"/>
</dbReference>
<dbReference type="InterPro" id="IPR051564">
    <property type="entry name" value="LRR_receptor-like_kinase"/>
</dbReference>
<proteinExistence type="predicted"/>
<dbReference type="PANTHER" id="PTHR48055">
    <property type="entry name" value="LEUCINE-RICH REPEAT RECEPTOR PROTEIN KINASE EMS1"/>
    <property type="match status" value="1"/>
</dbReference>
<protein>
    <recommendedName>
        <fullName evidence="1">Protein kinase domain-containing protein</fullName>
    </recommendedName>
</protein>
<dbReference type="InterPro" id="IPR001245">
    <property type="entry name" value="Ser-Thr/Tyr_kinase_cat_dom"/>
</dbReference>
<reference evidence="2 3" key="1">
    <citation type="submission" date="2019-09" db="EMBL/GenBank/DDBJ databases">
        <title>A chromosome-level genome assembly of the Chinese tupelo Nyssa sinensis.</title>
        <authorList>
            <person name="Yang X."/>
            <person name="Kang M."/>
            <person name="Yang Y."/>
            <person name="Xiong H."/>
            <person name="Wang M."/>
            <person name="Zhang Z."/>
            <person name="Wang Z."/>
            <person name="Wu H."/>
            <person name="Ma T."/>
            <person name="Liu J."/>
            <person name="Xi Z."/>
        </authorList>
    </citation>
    <scope>NUCLEOTIDE SEQUENCE [LARGE SCALE GENOMIC DNA]</scope>
    <source>
        <strain evidence="2">J267</strain>
        <tissue evidence="2">Leaf</tissue>
    </source>
</reference>
<dbReference type="InterPro" id="IPR011009">
    <property type="entry name" value="Kinase-like_dom_sf"/>
</dbReference>
<dbReference type="InterPro" id="IPR000719">
    <property type="entry name" value="Prot_kinase_dom"/>
</dbReference>
<dbReference type="OrthoDB" id="1103805at2759"/>
<gene>
    <name evidence="2" type="ORF">F0562_028164</name>
</gene>
<dbReference type="Gene3D" id="1.10.510.10">
    <property type="entry name" value="Transferase(Phosphotransferase) domain 1"/>
    <property type="match status" value="1"/>
</dbReference>
<evidence type="ECO:0000313" key="2">
    <source>
        <dbReference type="EMBL" id="KAA8538642.1"/>
    </source>
</evidence>
<dbReference type="SUPFAM" id="SSF56112">
    <property type="entry name" value="Protein kinase-like (PK-like)"/>
    <property type="match status" value="1"/>
</dbReference>
<dbReference type="AlphaFoldDB" id="A0A5J5B9L7"/>
<dbReference type="GO" id="GO:0005524">
    <property type="term" value="F:ATP binding"/>
    <property type="evidence" value="ECO:0007669"/>
    <property type="project" value="InterPro"/>
</dbReference>